<name>A0A5M6ZCT7_9PROT</name>
<keyword evidence="3" id="KW-1003">Cell membrane</keyword>
<dbReference type="InterPro" id="IPR049278">
    <property type="entry name" value="MS_channel_C"/>
</dbReference>
<dbReference type="Pfam" id="PF00924">
    <property type="entry name" value="MS_channel_2nd"/>
    <property type="match status" value="1"/>
</dbReference>
<feature type="transmembrane region" description="Helical" evidence="8">
    <location>
        <begin position="37"/>
        <end position="58"/>
    </location>
</feature>
<dbReference type="RefSeq" id="WP_150023901.1">
    <property type="nucleotide sequence ID" value="NZ_VWOJ01000004.1"/>
</dbReference>
<evidence type="ECO:0000256" key="2">
    <source>
        <dbReference type="ARBA" id="ARBA00008017"/>
    </source>
</evidence>
<dbReference type="InterPro" id="IPR006686">
    <property type="entry name" value="MscS_channel_CS"/>
</dbReference>
<feature type="region of interest" description="Disordered" evidence="7">
    <location>
        <begin position="392"/>
        <end position="411"/>
    </location>
</feature>
<dbReference type="InterPro" id="IPR011066">
    <property type="entry name" value="MscS_channel_C_sf"/>
</dbReference>
<sequence>MTEAGDNGLITGAETLWEIVVRVWQTSFAGYNVGDGLIAIGVLALAFMVRGLFSHVVLRRLIAFSERTDNKLDGKLIAALKGPVKLIPVIIGVYIAFTILDLHADSAPVDGTQVVETLVIIALFWALHNAIMPLSHLMTPLRDALTPVMVDWLAKFLRVLFIVIGAAAALQIWGIPVAPVLGGLGLLGVAIGLGAQDLFRNLIAGILILTEKRFVPGEWIQVDGVVEGTVVQINFRSTLIRRFDRSPVFVPNSKLADNAVTNFTRMTHRRIRWIIGVEYKTTTAQLQYIRDQVLDFILTHPEFAKPPEVATFMRVDSFGPSSIDYLLYCFTHTTNWGEWLRLKEELAFAVKRIVEEAGTGFAFPSTSIYMDDGAEVFVPPAVRQHAGEALQAPQADAIARGEDGGGDGGGR</sequence>
<evidence type="ECO:0000256" key="3">
    <source>
        <dbReference type="ARBA" id="ARBA00022475"/>
    </source>
</evidence>
<dbReference type="InterPro" id="IPR049142">
    <property type="entry name" value="MS_channel_1st"/>
</dbReference>
<dbReference type="Gene3D" id="3.30.70.100">
    <property type="match status" value="1"/>
</dbReference>
<evidence type="ECO:0000256" key="7">
    <source>
        <dbReference type="SAM" id="MobiDB-lite"/>
    </source>
</evidence>
<evidence type="ECO:0000256" key="1">
    <source>
        <dbReference type="ARBA" id="ARBA00004651"/>
    </source>
</evidence>
<evidence type="ECO:0000313" key="12">
    <source>
        <dbReference type="EMBL" id="KAA5801714.1"/>
    </source>
</evidence>
<evidence type="ECO:0000259" key="9">
    <source>
        <dbReference type="Pfam" id="PF00924"/>
    </source>
</evidence>
<comment type="similarity">
    <text evidence="2">Belongs to the MscS (TC 1.A.23) family.</text>
</comment>
<dbReference type="InterPro" id="IPR011014">
    <property type="entry name" value="MscS_channel_TM-2"/>
</dbReference>
<evidence type="ECO:0000259" key="10">
    <source>
        <dbReference type="Pfam" id="PF21082"/>
    </source>
</evidence>
<evidence type="ECO:0000313" key="13">
    <source>
        <dbReference type="Proteomes" id="UP000325122"/>
    </source>
</evidence>
<dbReference type="PANTHER" id="PTHR43634:SF2">
    <property type="entry name" value="LOW CONDUCTANCE MECHANOSENSITIVE CHANNEL YNAI"/>
    <property type="match status" value="1"/>
</dbReference>
<dbReference type="InterPro" id="IPR023408">
    <property type="entry name" value="MscS_beta-dom_sf"/>
</dbReference>
<feature type="domain" description="Mechanosensitive ion channel transmembrane helices 2/3" evidence="11">
    <location>
        <begin position="155"/>
        <end position="196"/>
    </location>
</feature>
<dbReference type="Gene3D" id="2.30.30.60">
    <property type="match status" value="1"/>
</dbReference>
<feature type="domain" description="Mechanosensitive ion channel MscS C-terminal" evidence="10">
    <location>
        <begin position="272"/>
        <end position="358"/>
    </location>
</feature>
<evidence type="ECO:0000256" key="4">
    <source>
        <dbReference type="ARBA" id="ARBA00022692"/>
    </source>
</evidence>
<feature type="transmembrane region" description="Helical" evidence="8">
    <location>
        <begin position="78"/>
        <end position="97"/>
    </location>
</feature>
<comment type="subcellular location">
    <subcellularLocation>
        <location evidence="1">Cell membrane</location>
        <topology evidence="1">Multi-pass membrane protein</topology>
    </subcellularLocation>
</comment>
<dbReference type="Gene3D" id="1.10.287.1260">
    <property type="match status" value="1"/>
</dbReference>
<keyword evidence="5 8" id="KW-1133">Transmembrane helix</keyword>
<dbReference type="GO" id="GO:0008381">
    <property type="term" value="F:mechanosensitive monoatomic ion channel activity"/>
    <property type="evidence" value="ECO:0007669"/>
    <property type="project" value="UniProtKB-ARBA"/>
</dbReference>
<dbReference type="Pfam" id="PF21088">
    <property type="entry name" value="MS_channel_1st"/>
    <property type="match status" value="1"/>
</dbReference>
<dbReference type="EMBL" id="VWOJ01000004">
    <property type="protein sequence ID" value="KAA5801714.1"/>
    <property type="molecule type" value="Genomic_DNA"/>
</dbReference>
<dbReference type="SUPFAM" id="SSF82861">
    <property type="entry name" value="Mechanosensitive channel protein MscS (YggB), transmembrane region"/>
    <property type="match status" value="1"/>
</dbReference>
<dbReference type="InterPro" id="IPR010920">
    <property type="entry name" value="LSM_dom_sf"/>
</dbReference>
<proteinExistence type="inferred from homology"/>
<feature type="transmembrane region" description="Helical" evidence="8">
    <location>
        <begin position="156"/>
        <end position="174"/>
    </location>
</feature>
<dbReference type="PROSITE" id="PS01246">
    <property type="entry name" value="UPF0003"/>
    <property type="match status" value="1"/>
</dbReference>
<reference evidence="12 13" key="1">
    <citation type="submission" date="2019-09" db="EMBL/GenBank/DDBJ databases">
        <authorList>
            <person name="Kevbrin V."/>
            <person name="Grouzdev D.S."/>
        </authorList>
    </citation>
    <scope>NUCLEOTIDE SEQUENCE [LARGE SCALE GENOMIC DNA]</scope>
    <source>
        <strain evidence="12 13">G-192</strain>
    </source>
</reference>
<gene>
    <name evidence="12" type="ORF">F1654_12575</name>
</gene>
<evidence type="ECO:0000256" key="5">
    <source>
        <dbReference type="ARBA" id="ARBA00022989"/>
    </source>
</evidence>
<dbReference type="Proteomes" id="UP000325122">
    <property type="component" value="Unassembled WGS sequence"/>
</dbReference>
<keyword evidence="4 8" id="KW-0812">Transmembrane</keyword>
<dbReference type="SUPFAM" id="SSF50182">
    <property type="entry name" value="Sm-like ribonucleoproteins"/>
    <property type="match status" value="1"/>
</dbReference>
<protein>
    <submittedName>
        <fullName evidence="12">Mechanosensitive ion channel family protein</fullName>
    </submittedName>
</protein>
<keyword evidence="13" id="KW-1185">Reference proteome</keyword>
<dbReference type="SUPFAM" id="SSF82689">
    <property type="entry name" value="Mechanosensitive channel protein MscS (YggB), C-terminal domain"/>
    <property type="match status" value="1"/>
</dbReference>
<dbReference type="GO" id="GO:0005886">
    <property type="term" value="C:plasma membrane"/>
    <property type="evidence" value="ECO:0007669"/>
    <property type="project" value="UniProtKB-SubCell"/>
</dbReference>
<dbReference type="PANTHER" id="PTHR43634">
    <property type="entry name" value="OW CONDUCTANCE MECHANOSENSITIVE CHANNEL"/>
    <property type="match status" value="1"/>
</dbReference>
<feature type="transmembrane region" description="Helical" evidence="8">
    <location>
        <begin position="117"/>
        <end position="135"/>
    </location>
</feature>
<evidence type="ECO:0000259" key="11">
    <source>
        <dbReference type="Pfam" id="PF21088"/>
    </source>
</evidence>
<keyword evidence="6 8" id="KW-0472">Membrane</keyword>
<dbReference type="InterPro" id="IPR006685">
    <property type="entry name" value="MscS_channel_2nd"/>
</dbReference>
<accession>A0A5M6ZCT7</accession>
<dbReference type="AlphaFoldDB" id="A0A5M6ZCT7"/>
<evidence type="ECO:0000256" key="8">
    <source>
        <dbReference type="SAM" id="Phobius"/>
    </source>
</evidence>
<comment type="caution">
    <text evidence="12">The sequence shown here is derived from an EMBL/GenBank/DDBJ whole genome shotgun (WGS) entry which is preliminary data.</text>
</comment>
<organism evidence="12 13">
    <name type="scientific">Alkalicaulis satelles</name>
    <dbReference type="NCBI Taxonomy" id="2609175"/>
    <lineage>
        <taxon>Bacteria</taxon>
        <taxon>Pseudomonadati</taxon>
        <taxon>Pseudomonadota</taxon>
        <taxon>Alphaproteobacteria</taxon>
        <taxon>Maricaulales</taxon>
        <taxon>Maricaulaceae</taxon>
        <taxon>Alkalicaulis</taxon>
    </lineage>
</organism>
<evidence type="ECO:0000256" key="6">
    <source>
        <dbReference type="ARBA" id="ARBA00023136"/>
    </source>
</evidence>
<feature type="domain" description="Mechanosensitive ion channel MscS" evidence="9">
    <location>
        <begin position="197"/>
        <end position="265"/>
    </location>
</feature>
<dbReference type="Pfam" id="PF21082">
    <property type="entry name" value="MS_channel_3rd"/>
    <property type="match status" value="1"/>
</dbReference>
<dbReference type="InterPro" id="IPR045042">
    <property type="entry name" value="YnaI-like"/>
</dbReference>